<dbReference type="PIRSF" id="PIRSF019422">
    <property type="entry name" value="MltA"/>
    <property type="match status" value="1"/>
</dbReference>
<evidence type="ECO:0000256" key="4">
    <source>
        <dbReference type="ARBA" id="ARBA00023316"/>
    </source>
</evidence>
<feature type="domain" description="Lytic transglycosylase MltA" evidence="7">
    <location>
        <begin position="137"/>
        <end position="299"/>
    </location>
</feature>
<dbReference type="GO" id="GO:0019867">
    <property type="term" value="C:outer membrane"/>
    <property type="evidence" value="ECO:0007669"/>
    <property type="project" value="InterPro"/>
</dbReference>
<dbReference type="AlphaFoldDB" id="Q2N801"/>
<evidence type="ECO:0000256" key="5">
    <source>
        <dbReference type="ARBA" id="ARBA00030918"/>
    </source>
</evidence>
<dbReference type="InterPro" id="IPR036908">
    <property type="entry name" value="RlpA-like_sf"/>
</dbReference>
<proteinExistence type="predicted"/>
<dbReference type="Pfam" id="PF03562">
    <property type="entry name" value="MltA"/>
    <property type="match status" value="1"/>
</dbReference>
<dbReference type="OrthoDB" id="9783686at2"/>
<evidence type="ECO:0000313" key="9">
    <source>
        <dbReference type="Proteomes" id="UP000008808"/>
    </source>
</evidence>
<dbReference type="HOGENOM" id="CLU_037751_0_1_5"/>
<sequence>MRRGIVVAALASALAVLAGCSVIPESKPPSPVIEQPPPTVSVESAAFANVVRGPSVGALPITTTDANFALSAFRESCDWATRKEDRSGLTFPADWAPACAAARTWSATRGREFFIEHFETARVGDGSAFATGYFEPEIEGSRTRRPGYDVPVYRVPDDLVRAWPRDMPASERTGRAPLGRTDANGDHVPYYTRAEIEEGALAGRGLEIAWAKDPIEMFFLQIQGSGLLRLPDGSLMRIGYAGQNGHGYTAIGRPMREQGLIGDGTPYAVSMQGIVDWLRANPDRASELMRLNESWIFFRELTTDGPLGSIGVPVRRESSVAVDPRFVPYGAPVFLDMDRNVADGLWIAQDTGGAIKGANRFDTFWGNGGDAREIAGSMSSSGTALVLLPKGVVDRLKRAQPGQ</sequence>
<dbReference type="KEGG" id="eli:ELI_10490"/>
<keyword evidence="6" id="KW-0732">Signal</keyword>
<dbReference type="InterPro" id="IPR005300">
    <property type="entry name" value="MltA_B"/>
</dbReference>
<evidence type="ECO:0000256" key="2">
    <source>
        <dbReference type="ARBA" id="ARBA00012587"/>
    </source>
</evidence>
<dbReference type="PROSITE" id="PS51257">
    <property type="entry name" value="PROKAR_LIPOPROTEIN"/>
    <property type="match status" value="1"/>
</dbReference>
<evidence type="ECO:0000256" key="1">
    <source>
        <dbReference type="ARBA" id="ARBA00001420"/>
    </source>
</evidence>
<evidence type="ECO:0000256" key="6">
    <source>
        <dbReference type="SAM" id="SignalP"/>
    </source>
</evidence>
<feature type="chain" id="PRO_5004212896" description="peptidoglycan lytic exotransglycosylase" evidence="6">
    <location>
        <begin position="19"/>
        <end position="403"/>
    </location>
</feature>
<protein>
    <recommendedName>
        <fullName evidence="2">peptidoglycan lytic exotransglycosylase</fullName>
        <ecNumber evidence="2">4.2.2.n1</ecNumber>
    </recommendedName>
    <alternativeName>
        <fullName evidence="5">Murein hydrolase A</fullName>
    </alternativeName>
</protein>
<dbReference type="STRING" id="314225.ELI_10490"/>
<dbReference type="SMART" id="SM00925">
    <property type="entry name" value="MltA"/>
    <property type="match status" value="1"/>
</dbReference>
<dbReference type="InterPro" id="IPR010611">
    <property type="entry name" value="3D_dom"/>
</dbReference>
<keyword evidence="3" id="KW-0456">Lyase</keyword>
<dbReference type="RefSeq" id="WP_011415017.1">
    <property type="nucleotide sequence ID" value="NC_007722.1"/>
</dbReference>
<dbReference type="GO" id="GO:0004553">
    <property type="term" value="F:hydrolase activity, hydrolyzing O-glycosyl compounds"/>
    <property type="evidence" value="ECO:0007669"/>
    <property type="project" value="InterPro"/>
</dbReference>
<dbReference type="EC" id="4.2.2.n1" evidence="2"/>
<dbReference type="Proteomes" id="UP000008808">
    <property type="component" value="Chromosome"/>
</dbReference>
<accession>Q2N801</accession>
<feature type="signal peptide" evidence="6">
    <location>
        <begin position="1"/>
        <end position="18"/>
    </location>
</feature>
<reference evidence="9" key="1">
    <citation type="journal article" date="2009" name="J. Bacteriol.">
        <title>Complete genome sequence of Erythrobacter litoralis HTCC2594.</title>
        <authorList>
            <person name="Oh H.M."/>
            <person name="Giovannoni S.J."/>
            <person name="Ferriera S."/>
            <person name="Johnson J."/>
            <person name="Cho J.C."/>
        </authorList>
    </citation>
    <scope>NUCLEOTIDE SEQUENCE [LARGE SCALE GENOMIC DNA]</scope>
    <source>
        <strain evidence="9">HTCC2594</strain>
    </source>
</reference>
<evidence type="ECO:0000259" key="7">
    <source>
        <dbReference type="SMART" id="SM00925"/>
    </source>
</evidence>
<keyword evidence="9" id="KW-1185">Reference proteome</keyword>
<name>Q2N801_ERYLH</name>
<dbReference type="eggNOG" id="COG2821">
    <property type="taxonomic scope" value="Bacteria"/>
</dbReference>
<dbReference type="CDD" id="cd14485">
    <property type="entry name" value="mltA_like_LT_A"/>
    <property type="match status" value="1"/>
</dbReference>
<dbReference type="GO" id="GO:0071555">
    <property type="term" value="P:cell wall organization"/>
    <property type="evidence" value="ECO:0007669"/>
    <property type="project" value="UniProtKB-KW"/>
</dbReference>
<dbReference type="CDD" id="cd14668">
    <property type="entry name" value="mlta_B"/>
    <property type="match status" value="1"/>
</dbReference>
<dbReference type="CAZy" id="GH102">
    <property type="family name" value="Glycoside Hydrolase Family 102"/>
</dbReference>
<dbReference type="PANTHER" id="PTHR30124">
    <property type="entry name" value="MEMBRANE-BOUND LYTIC MUREIN TRANSGLYCOSYLASE A"/>
    <property type="match status" value="1"/>
</dbReference>
<dbReference type="GO" id="GO:0008933">
    <property type="term" value="F:peptidoglycan lytic transglycosylase activity"/>
    <property type="evidence" value="ECO:0007669"/>
    <property type="project" value="TreeGrafter"/>
</dbReference>
<dbReference type="PANTHER" id="PTHR30124:SF0">
    <property type="entry name" value="MEMBRANE-BOUND LYTIC MUREIN TRANSGLYCOSYLASE A"/>
    <property type="match status" value="1"/>
</dbReference>
<dbReference type="Gene3D" id="2.40.40.10">
    <property type="entry name" value="RlpA-like domain"/>
    <property type="match status" value="1"/>
</dbReference>
<gene>
    <name evidence="8" type="ordered locus">ELI_10490</name>
</gene>
<dbReference type="InterPro" id="IPR026044">
    <property type="entry name" value="MltA"/>
</dbReference>
<dbReference type="GO" id="GO:0009253">
    <property type="term" value="P:peptidoglycan catabolic process"/>
    <property type="evidence" value="ECO:0007669"/>
    <property type="project" value="TreeGrafter"/>
</dbReference>
<dbReference type="EMBL" id="CP000157">
    <property type="protein sequence ID" value="ABC64190.1"/>
    <property type="molecule type" value="Genomic_DNA"/>
</dbReference>
<evidence type="ECO:0000256" key="3">
    <source>
        <dbReference type="ARBA" id="ARBA00023239"/>
    </source>
</evidence>
<dbReference type="Gene3D" id="2.40.240.50">
    <property type="entry name" value="Barwin-like endoglucanases"/>
    <property type="match status" value="1"/>
</dbReference>
<organism evidence="8 9">
    <name type="scientific">Erythrobacter litoralis (strain HTCC2594)</name>
    <dbReference type="NCBI Taxonomy" id="314225"/>
    <lineage>
        <taxon>Bacteria</taxon>
        <taxon>Pseudomonadati</taxon>
        <taxon>Pseudomonadota</taxon>
        <taxon>Alphaproteobacteria</taxon>
        <taxon>Sphingomonadales</taxon>
        <taxon>Erythrobacteraceae</taxon>
        <taxon>Erythrobacter/Porphyrobacter group</taxon>
        <taxon>Erythrobacter</taxon>
    </lineage>
</organism>
<evidence type="ECO:0000313" key="8">
    <source>
        <dbReference type="EMBL" id="ABC64190.1"/>
    </source>
</evidence>
<dbReference type="Pfam" id="PF06725">
    <property type="entry name" value="3D"/>
    <property type="match status" value="1"/>
</dbReference>
<dbReference type="SUPFAM" id="SSF50685">
    <property type="entry name" value="Barwin-like endoglucanases"/>
    <property type="match status" value="1"/>
</dbReference>
<keyword evidence="4" id="KW-0961">Cell wall biogenesis/degradation</keyword>
<dbReference type="GO" id="GO:0009254">
    <property type="term" value="P:peptidoglycan turnover"/>
    <property type="evidence" value="ECO:0007669"/>
    <property type="project" value="InterPro"/>
</dbReference>
<comment type="catalytic activity">
    <reaction evidence="1">
        <text>Exolytic cleavage of the (1-&gt;4)-beta-glycosidic linkage between N-acetylmuramic acid (MurNAc) and N-acetylglucosamine (GlcNAc) residues in peptidoglycan, from either the reducing or the non-reducing ends of the peptidoglycan chains, with concomitant formation of a 1,6-anhydrobond in the MurNAc residue.</text>
        <dbReference type="EC" id="4.2.2.n1"/>
    </reaction>
</comment>